<comment type="caution">
    <text evidence="2">The sequence shown here is derived from an EMBL/GenBank/DDBJ whole genome shotgun (WGS) entry which is preliminary data.</text>
</comment>
<protein>
    <submittedName>
        <fullName evidence="2">Uncharacterized protein</fullName>
    </submittedName>
</protein>
<feature type="compositionally biased region" description="Polar residues" evidence="1">
    <location>
        <begin position="60"/>
        <end position="69"/>
    </location>
</feature>
<evidence type="ECO:0000256" key="1">
    <source>
        <dbReference type="SAM" id="MobiDB-lite"/>
    </source>
</evidence>
<name>A0A5B7GQR3_PORTR</name>
<dbReference type="AlphaFoldDB" id="A0A5B7GQR3"/>
<keyword evidence="3" id="KW-1185">Reference proteome</keyword>
<organism evidence="2 3">
    <name type="scientific">Portunus trituberculatus</name>
    <name type="common">Swimming crab</name>
    <name type="synonym">Neptunus trituberculatus</name>
    <dbReference type="NCBI Taxonomy" id="210409"/>
    <lineage>
        <taxon>Eukaryota</taxon>
        <taxon>Metazoa</taxon>
        <taxon>Ecdysozoa</taxon>
        <taxon>Arthropoda</taxon>
        <taxon>Crustacea</taxon>
        <taxon>Multicrustacea</taxon>
        <taxon>Malacostraca</taxon>
        <taxon>Eumalacostraca</taxon>
        <taxon>Eucarida</taxon>
        <taxon>Decapoda</taxon>
        <taxon>Pleocyemata</taxon>
        <taxon>Brachyura</taxon>
        <taxon>Eubrachyura</taxon>
        <taxon>Portunoidea</taxon>
        <taxon>Portunidae</taxon>
        <taxon>Portuninae</taxon>
        <taxon>Portunus</taxon>
    </lineage>
</organism>
<dbReference type="EMBL" id="VSRR010017008">
    <property type="protein sequence ID" value="MPC59936.1"/>
    <property type="molecule type" value="Genomic_DNA"/>
</dbReference>
<dbReference type="Proteomes" id="UP000324222">
    <property type="component" value="Unassembled WGS sequence"/>
</dbReference>
<feature type="region of interest" description="Disordered" evidence="1">
    <location>
        <begin position="44"/>
        <end position="95"/>
    </location>
</feature>
<evidence type="ECO:0000313" key="3">
    <source>
        <dbReference type="Proteomes" id="UP000324222"/>
    </source>
</evidence>
<evidence type="ECO:0000313" key="2">
    <source>
        <dbReference type="EMBL" id="MPC59936.1"/>
    </source>
</evidence>
<proteinExistence type="predicted"/>
<gene>
    <name evidence="2" type="ORF">E2C01_053968</name>
</gene>
<feature type="compositionally biased region" description="Low complexity" evidence="1">
    <location>
        <begin position="76"/>
        <end position="89"/>
    </location>
</feature>
<feature type="compositionally biased region" description="Basic and acidic residues" evidence="1">
    <location>
        <begin position="50"/>
        <end position="59"/>
    </location>
</feature>
<feature type="region of interest" description="Disordered" evidence="1">
    <location>
        <begin position="1"/>
        <end position="31"/>
    </location>
</feature>
<accession>A0A5B7GQR3</accession>
<sequence length="95" mass="10042">MMRTPVRSDPASVTEPSRSSPPSARPEMRKRPFPFLACLTVSNEGLAKGGGKEDGERADSQTPTQASRESLTRSRGVLGLADGLGTGALWTRAAD</sequence>
<reference evidence="2 3" key="1">
    <citation type="submission" date="2019-05" db="EMBL/GenBank/DDBJ databases">
        <title>Another draft genome of Portunus trituberculatus and its Hox gene families provides insights of decapod evolution.</title>
        <authorList>
            <person name="Jeong J.-H."/>
            <person name="Song I."/>
            <person name="Kim S."/>
            <person name="Choi T."/>
            <person name="Kim D."/>
            <person name="Ryu S."/>
            <person name="Kim W."/>
        </authorList>
    </citation>
    <scope>NUCLEOTIDE SEQUENCE [LARGE SCALE GENOMIC DNA]</scope>
    <source>
        <tissue evidence="2">Muscle</tissue>
    </source>
</reference>